<organism evidence="1 2">
    <name type="scientific">Desulfarculus baarsii (strain ATCC 33931 / DSM 2075 / LMG 7858 / VKM B-1802 / 2st14)</name>
    <dbReference type="NCBI Taxonomy" id="644282"/>
    <lineage>
        <taxon>Bacteria</taxon>
        <taxon>Pseudomonadati</taxon>
        <taxon>Thermodesulfobacteriota</taxon>
        <taxon>Desulfarculia</taxon>
        <taxon>Desulfarculales</taxon>
        <taxon>Desulfarculaceae</taxon>
        <taxon>Desulfarculus</taxon>
    </lineage>
</organism>
<dbReference type="HOGENOM" id="CLU_2952856_0_0_7"/>
<dbReference type="KEGG" id="dbr:Deba_2860"/>
<dbReference type="RefSeq" id="WP_013259651.1">
    <property type="nucleotide sequence ID" value="NC_014365.1"/>
</dbReference>
<dbReference type="STRING" id="644282.Deba_2860"/>
<reference evidence="1 2" key="1">
    <citation type="journal article" date="2010" name="Stand. Genomic Sci.">
        <title>Complete genome sequence of Desulfarculus baarsii type strain (2st14).</title>
        <authorList>
            <person name="Sun H."/>
            <person name="Spring S."/>
            <person name="Lapidus A."/>
            <person name="Davenport K."/>
            <person name="Del Rio T.G."/>
            <person name="Tice H."/>
            <person name="Nolan M."/>
            <person name="Copeland A."/>
            <person name="Cheng J.F."/>
            <person name="Lucas S."/>
            <person name="Tapia R."/>
            <person name="Goodwin L."/>
            <person name="Pitluck S."/>
            <person name="Ivanova N."/>
            <person name="Pagani I."/>
            <person name="Mavromatis K."/>
            <person name="Ovchinnikova G."/>
            <person name="Pati A."/>
            <person name="Chen A."/>
            <person name="Palaniappan K."/>
            <person name="Hauser L."/>
            <person name="Chang Y.J."/>
            <person name="Jeffries C.D."/>
            <person name="Detter J.C."/>
            <person name="Han C."/>
            <person name="Rohde M."/>
            <person name="Brambilla E."/>
            <person name="Goker M."/>
            <person name="Woyke T."/>
            <person name="Bristow J."/>
            <person name="Eisen J.A."/>
            <person name="Markowitz V."/>
            <person name="Hugenholtz P."/>
            <person name="Kyrpides N.C."/>
            <person name="Klenk H.P."/>
            <person name="Land M."/>
        </authorList>
    </citation>
    <scope>NUCLEOTIDE SEQUENCE [LARGE SCALE GENOMIC DNA]</scope>
    <source>
        <strain evidence="2">ATCC 33931 / DSM 2075 / LMG 7858 / VKM B-1802 / 2st14</strain>
    </source>
</reference>
<accession>E1QMH0</accession>
<dbReference type="EMBL" id="CP002085">
    <property type="protein sequence ID" value="ADK86213.1"/>
    <property type="molecule type" value="Genomic_DNA"/>
</dbReference>
<dbReference type="OrthoDB" id="9809571at2"/>
<gene>
    <name evidence="1" type="ordered locus">Deba_2860</name>
</gene>
<protein>
    <submittedName>
        <fullName evidence="1">Uncharacterized protein</fullName>
    </submittedName>
</protein>
<proteinExistence type="predicted"/>
<name>E1QMH0_DESB2</name>
<evidence type="ECO:0000313" key="1">
    <source>
        <dbReference type="EMBL" id="ADK86213.1"/>
    </source>
</evidence>
<dbReference type="Proteomes" id="UP000009047">
    <property type="component" value="Chromosome"/>
</dbReference>
<keyword evidence="2" id="KW-1185">Reference proteome</keyword>
<dbReference type="AlphaFoldDB" id="E1QMH0"/>
<sequence>MTDHDQQAPPITAQDQTLCAVCAWRADCQKQYSRPAGGAFKCPDYARDMTLPPKDKRSS</sequence>
<dbReference type="eggNOG" id="ENOG502ZJ6T">
    <property type="taxonomic scope" value="Bacteria"/>
</dbReference>
<evidence type="ECO:0000313" key="2">
    <source>
        <dbReference type="Proteomes" id="UP000009047"/>
    </source>
</evidence>